<dbReference type="RefSeq" id="WP_145252015.1">
    <property type="nucleotide sequence ID" value="NZ_CP036278.1"/>
</dbReference>
<dbReference type="NCBIfam" id="TIGR02532">
    <property type="entry name" value="IV_pilin_GFxxxE"/>
    <property type="match status" value="1"/>
</dbReference>
<dbReference type="Pfam" id="PF07596">
    <property type="entry name" value="SBP_bac_10"/>
    <property type="match status" value="1"/>
</dbReference>
<sequence>MRRNAFTLVELLVVIAIIGVLVALLLPAIQAARAAALRSQCANNMRQVGLAMHQFANVHKGRFPGLWHESDKSKSWIFTLAPYMEDVDEIRLCPEDIKRVERSSGAETSYVMNGYLRRPTKTEKLVHPEEVEYFVSDLFDLPETHNTIVLFEAADTSAVEIQFDHVHSPEWYEEDKPTGRDRLAAIEHEVAIGRHSDTVANYLYADGHVQAIAAAQIAEWAEESFHFARPPK</sequence>
<dbReference type="PANTHER" id="PTHR30093">
    <property type="entry name" value="GENERAL SECRETION PATHWAY PROTEIN G"/>
    <property type="match status" value="1"/>
</dbReference>
<dbReference type="InterPro" id="IPR011453">
    <property type="entry name" value="DUF1559"/>
</dbReference>
<dbReference type="SUPFAM" id="SSF54523">
    <property type="entry name" value="Pili subunits"/>
    <property type="match status" value="1"/>
</dbReference>
<dbReference type="Proteomes" id="UP000315750">
    <property type="component" value="Chromosome"/>
</dbReference>
<organism evidence="2 3">
    <name type="scientific">Aeoliella mucimassa</name>
    <dbReference type="NCBI Taxonomy" id="2527972"/>
    <lineage>
        <taxon>Bacteria</taxon>
        <taxon>Pseudomonadati</taxon>
        <taxon>Planctomycetota</taxon>
        <taxon>Planctomycetia</taxon>
        <taxon>Pirellulales</taxon>
        <taxon>Lacipirellulaceae</taxon>
        <taxon>Aeoliella</taxon>
    </lineage>
</organism>
<proteinExistence type="predicted"/>
<accession>A0A518AJP7</accession>
<dbReference type="InterPro" id="IPR045584">
    <property type="entry name" value="Pilin-like"/>
</dbReference>
<dbReference type="OrthoDB" id="258730at2"/>
<evidence type="ECO:0000313" key="3">
    <source>
        <dbReference type="Proteomes" id="UP000315750"/>
    </source>
</evidence>
<dbReference type="Gene3D" id="3.30.700.10">
    <property type="entry name" value="Glycoprotein, Type 4 Pilin"/>
    <property type="match status" value="1"/>
</dbReference>
<reference evidence="2 3" key="1">
    <citation type="submission" date="2019-02" db="EMBL/GenBank/DDBJ databases">
        <title>Deep-cultivation of Planctomycetes and their phenomic and genomic characterization uncovers novel biology.</title>
        <authorList>
            <person name="Wiegand S."/>
            <person name="Jogler M."/>
            <person name="Boedeker C."/>
            <person name="Pinto D."/>
            <person name="Vollmers J."/>
            <person name="Rivas-Marin E."/>
            <person name="Kohn T."/>
            <person name="Peeters S.H."/>
            <person name="Heuer A."/>
            <person name="Rast P."/>
            <person name="Oberbeckmann S."/>
            <person name="Bunk B."/>
            <person name="Jeske O."/>
            <person name="Meyerdierks A."/>
            <person name="Storesund J.E."/>
            <person name="Kallscheuer N."/>
            <person name="Luecker S."/>
            <person name="Lage O.M."/>
            <person name="Pohl T."/>
            <person name="Merkel B.J."/>
            <person name="Hornburger P."/>
            <person name="Mueller R.-W."/>
            <person name="Bruemmer F."/>
            <person name="Labrenz M."/>
            <person name="Spormann A.M."/>
            <person name="Op den Camp H."/>
            <person name="Overmann J."/>
            <person name="Amann R."/>
            <person name="Jetten M.S.M."/>
            <person name="Mascher T."/>
            <person name="Medema M.H."/>
            <person name="Devos D.P."/>
            <person name="Kaster A.-K."/>
            <person name="Ovreas L."/>
            <person name="Rohde M."/>
            <person name="Galperin M.Y."/>
            <person name="Jogler C."/>
        </authorList>
    </citation>
    <scope>NUCLEOTIDE SEQUENCE [LARGE SCALE GENOMIC DNA]</scope>
    <source>
        <strain evidence="2 3">Pan181</strain>
    </source>
</reference>
<protein>
    <recommendedName>
        <fullName evidence="1">DUF1559 domain-containing protein</fullName>
    </recommendedName>
</protein>
<dbReference type="AlphaFoldDB" id="A0A518AJP7"/>
<gene>
    <name evidence="2" type="ORF">Pan181_10890</name>
</gene>
<keyword evidence="3" id="KW-1185">Reference proteome</keyword>
<dbReference type="Pfam" id="PF07963">
    <property type="entry name" value="N_methyl"/>
    <property type="match status" value="1"/>
</dbReference>
<evidence type="ECO:0000259" key="1">
    <source>
        <dbReference type="Pfam" id="PF07596"/>
    </source>
</evidence>
<feature type="domain" description="DUF1559" evidence="1">
    <location>
        <begin position="30"/>
        <end position="86"/>
    </location>
</feature>
<evidence type="ECO:0000313" key="2">
    <source>
        <dbReference type="EMBL" id="QDU54904.1"/>
    </source>
</evidence>
<name>A0A518AJP7_9BACT</name>
<dbReference type="PANTHER" id="PTHR30093:SF2">
    <property type="entry name" value="TYPE II SECRETION SYSTEM PROTEIN H"/>
    <property type="match status" value="1"/>
</dbReference>
<dbReference type="KEGG" id="amuc:Pan181_10890"/>
<dbReference type="InterPro" id="IPR012902">
    <property type="entry name" value="N_methyl_site"/>
</dbReference>
<dbReference type="EMBL" id="CP036278">
    <property type="protein sequence ID" value="QDU54904.1"/>
    <property type="molecule type" value="Genomic_DNA"/>
</dbReference>